<evidence type="ECO:0000313" key="2">
    <source>
        <dbReference type="Proteomes" id="UP001501074"/>
    </source>
</evidence>
<dbReference type="RefSeq" id="WP_231481369.1">
    <property type="nucleotide sequence ID" value="NZ_BAAAZO010000009.1"/>
</dbReference>
<dbReference type="EMBL" id="BAAAZO010000009">
    <property type="protein sequence ID" value="GAA3623646.1"/>
    <property type="molecule type" value="Genomic_DNA"/>
</dbReference>
<reference evidence="2" key="1">
    <citation type="journal article" date="2019" name="Int. J. Syst. Evol. Microbiol.">
        <title>The Global Catalogue of Microorganisms (GCM) 10K type strain sequencing project: providing services to taxonomists for standard genome sequencing and annotation.</title>
        <authorList>
            <consortium name="The Broad Institute Genomics Platform"/>
            <consortium name="The Broad Institute Genome Sequencing Center for Infectious Disease"/>
            <person name="Wu L."/>
            <person name="Ma J."/>
        </authorList>
    </citation>
    <scope>NUCLEOTIDE SEQUENCE [LARGE SCALE GENOMIC DNA]</scope>
    <source>
        <strain evidence="2">JCM 16902</strain>
    </source>
</reference>
<name>A0ABP7A2H1_9ACTN</name>
<sequence>MLESALARATIHLNLKNFPDAAQAALEAIEADPDFLVLMPYVGFGRPAVSGHRFMPEGQAFYSPAHGLLLVSRDTWHDHIMNMGIHRFALAVAAEHPEPTWIPYRATDFVHHDDIRPGLREQLDGQWGDGW</sequence>
<comment type="caution">
    <text evidence="1">The sequence shown here is derived from an EMBL/GenBank/DDBJ whole genome shotgun (WGS) entry which is preliminary data.</text>
</comment>
<protein>
    <submittedName>
        <fullName evidence="1">Uncharacterized protein</fullName>
    </submittedName>
</protein>
<gene>
    <name evidence="1" type="ORF">GCM10022223_45810</name>
</gene>
<organism evidence="1 2">
    <name type="scientific">Kineosporia mesophila</name>
    <dbReference type="NCBI Taxonomy" id="566012"/>
    <lineage>
        <taxon>Bacteria</taxon>
        <taxon>Bacillati</taxon>
        <taxon>Actinomycetota</taxon>
        <taxon>Actinomycetes</taxon>
        <taxon>Kineosporiales</taxon>
        <taxon>Kineosporiaceae</taxon>
        <taxon>Kineosporia</taxon>
    </lineage>
</organism>
<keyword evidence="2" id="KW-1185">Reference proteome</keyword>
<evidence type="ECO:0000313" key="1">
    <source>
        <dbReference type="EMBL" id="GAA3623646.1"/>
    </source>
</evidence>
<dbReference type="Proteomes" id="UP001501074">
    <property type="component" value="Unassembled WGS sequence"/>
</dbReference>
<proteinExistence type="predicted"/>
<accession>A0ABP7A2H1</accession>